<dbReference type="AlphaFoldDB" id="A0AA38HTF3"/>
<evidence type="ECO:0000313" key="3">
    <source>
        <dbReference type="Proteomes" id="UP001168821"/>
    </source>
</evidence>
<accession>A0AA38HTF3</accession>
<feature type="chain" id="PRO_5041461998" evidence="1">
    <location>
        <begin position="24"/>
        <end position="84"/>
    </location>
</feature>
<keyword evidence="3" id="KW-1185">Reference proteome</keyword>
<dbReference type="EMBL" id="JALNTZ010000008">
    <property type="protein sequence ID" value="KAJ3643395.1"/>
    <property type="molecule type" value="Genomic_DNA"/>
</dbReference>
<sequence>MRANFVGNAVFLLLVLFFHAYSAFPSRPDERTLANNERYQFMKELLPALREAIVEDKFMEEKRNQEVMTAFNNMKELKDILRSG</sequence>
<evidence type="ECO:0000256" key="1">
    <source>
        <dbReference type="SAM" id="SignalP"/>
    </source>
</evidence>
<organism evidence="2 3">
    <name type="scientific">Zophobas morio</name>
    <dbReference type="NCBI Taxonomy" id="2755281"/>
    <lineage>
        <taxon>Eukaryota</taxon>
        <taxon>Metazoa</taxon>
        <taxon>Ecdysozoa</taxon>
        <taxon>Arthropoda</taxon>
        <taxon>Hexapoda</taxon>
        <taxon>Insecta</taxon>
        <taxon>Pterygota</taxon>
        <taxon>Neoptera</taxon>
        <taxon>Endopterygota</taxon>
        <taxon>Coleoptera</taxon>
        <taxon>Polyphaga</taxon>
        <taxon>Cucujiformia</taxon>
        <taxon>Tenebrionidae</taxon>
        <taxon>Zophobas</taxon>
    </lineage>
</organism>
<reference evidence="2" key="1">
    <citation type="journal article" date="2023" name="G3 (Bethesda)">
        <title>Whole genome assemblies of Zophobas morio and Tenebrio molitor.</title>
        <authorList>
            <person name="Kaur S."/>
            <person name="Stinson S.A."/>
            <person name="diCenzo G.C."/>
        </authorList>
    </citation>
    <scope>NUCLEOTIDE SEQUENCE</scope>
    <source>
        <strain evidence="2">QUZm001</strain>
    </source>
</reference>
<gene>
    <name evidence="2" type="ORF">Zmor_026108</name>
</gene>
<dbReference type="Proteomes" id="UP001168821">
    <property type="component" value="Unassembled WGS sequence"/>
</dbReference>
<proteinExistence type="predicted"/>
<evidence type="ECO:0000313" key="2">
    <source>
        <dbReference type="EMBL" id="KAJ3643395.1"/>
    </source>
</evidence>
<comment type="caution">
    <text evidence="2">The sequence shown here is derived from an EMBL/GenBank/DDBJ whole genome shotgun (WGS) entry which is preliminary data.</text>
</comment>
<protein>
    <submittedName>
        <fullName evidence="2">Uncharacterized protein</fullName>
    </submittedName>
</protein>
<keyword evidence="1" id="KW-0732">Signal</keyword>
<feature type="signal peptide" evidence="1">
    <location>
        <begin position="1"/>
        <end position="23"/>
    </location>
</feature>
<name>A0AA38HTF3_9CUCU</name>